<dbReference type="InterPro" id="IPR013103">
    <property type="entry name" value="RVT_2"/>
</dbReference>
<dbReference type="Pfam" id="PF07727">
    <property type="entry name" value="RVT_2"/>
    <property type="match status" value="1"/>
</dbReference>
<evidence type="ECO:0000313" key="3">
    <source>
        <dbReference type="Proteomes" id="UP000486351"/>
    </source>
</evidence>
<proteinExistence type="predicted"/>
<comment type="caution">
    <text evidence="2">The sequence shown here is derived from an EMBL/GenBank/DDBJ whole genome shotgun (WGS) entry which is preliminary data.</text>
</comment>
<evidence type="ECO:0000259" key="1">
    <source>
        <dbReference type="Pfam" id="PF07727"/>
    </source>
</evidence>
<dbReference type="EMBL" id="QXFY01010628">
    <property type="protein sequence ID" value="KAE9261001.1"/>
    <property type="molecule type" value="Genomic_DNA"/>
</dbReference>
<protein>
    <recommendedName>
        <fullName evidence="1">Reverse transcriptase Ty1/copia-type domain-containing protein</fullName>
    </recommendedName>
</protein>
<reference evidence="2 3" key="1">
    <citation type="submission" date="2018-09" db="EMBL/GenBank/DDBJ databases">
        <title>Genomic investigation of the strawberry pathogen Phytophthora fragariae indicates pathogenicity is determined by transcriptional variation in three key races.</title>
        <authorList>
            <person name="Adams T.M."/>
            <person name="Armitage A.D."/>
            <person name="Sobczyk M.K."/>
            <person name="Bates H.J."/>
            <person name="Dunwell J.M."/>
            <person name="Nellist C.F."/>
            <person name="Harrison R.J."/>
        </authorList>
    </citation>
    <scope>NUCLEOTIDE SEQUENCE [LARGE SCALE GENOMIC DNA]</scope>
    <source>
        <strain evidence="2 3">NOV-77</strain>
    </source>
</reference>
<dbReference type="Proteomes" id="UP000486351">
    <property type="component" value="Unassembled WGS sequence"/>
</dbReference>
<feature type="domain" description="Reverse transcriptase Ty1/copia-type" evidence="1">
    <location>
        <begin position="5"/>
        <end position="63"/>
    </location>
</feature>
<evidence type="ECO:0000313" key="2">
    <source>
        <dbReference type="EMBL" id="KAE9261001.1"/>
    </source>
</evidence>
<accession>A0A6G0PYU8</accession>
<gene>
    <name evidence="2" type="ORF">PF008_g32955</name>
</gene>
<dbReference type="AlphaFoldDB" id="A0A6G0PYU8"/>
<sequence>MNTATAIAAEEDMEAENGDIDTAYLYGDVEAEIYIDQSDGFIVQALYGTTQAVRQWNSKRNQQSRGSKFQAL</sequence>
<name>A0A6G0PYU8_9STRA</name>
<organism evidence="2 3">
    <name type="scientific">Phytophthora fragariae</name>
    <dbReference type="NCBI Taxonomy" id="53985"/>
    <lineage>
        <taxon>Eukaryota</taxon>
        <taxon>Sar</taxon>
        <taxon>Stramenopiles</taxon>
        <taxon>Oomycota</taxon>
        <taxon>Peronosporomycetes</taxon>
        <taxon>Peronosporales</taxon>
        <taxon>Peronosporaceae</taxon>
        <taxon>Phytophthora</taxon>
    </lineage>
</organism>